<evidence type="ECO:0000256" key="8">
    <source>
        <dbReference type="PIRSR" id="PIRSR600246-1"/>
    </source>
</evidence>
<dbReference type="InterPro" id="IPR029055">
    <property type="entry name" value="Ntn_hydrolases_N"/>
</dbReference>
<evidence type="ECO:0000256" key="2">
    <source>
        <dbReference type="ARBA" id="ARBA00022670"/>
    </source>
</evidence>
<keyword evidence="4" id="KW-0068">Autocatalytic cleavage</keyword>
<evidence type="ECO:0000256" key="10">
    <source>
        <dbReference type="PIRSR" id="PIRSR600246-3"/>
    </source>
</evidence>
<evidence type="ECO:0000256" key="6">
    <source>
        <dbReference type="ARBA" id="ARBA00044776"/>
    </source>
</evidence>
<dbReference type="OrthoDB" id="18230at2157"/>
<feature type="binding site" evidence="9">
    <location>
        <begin position="187"/>
        <end position="190"/>
    </location>
    <ligand>
        <name>substrate</name>
    </ligand>
</feature>
<dbReference type="EC" id="3.5.1.1" evidence="1"/>
<dbReference type="PANTHER" id="PTHR10188">
    <property type="entry name" value="L-ASPARAGINASE"/>
    <property type="match status" value="1"/>
</dbReference>
<evidence type="ECO:0000256" key="3">
    <source>
        <dbReference type="ARBA" id="ARBA00022801"/>
    </source>
</evidence>
<gene>
    <name evidence="11" type="ORF">B6F84_03350</name>
</gene>
<dbReference type="PANTHER" id="PTHR10188:SF6">
    <property type="entry name" value="N(4)-(BETA-N-ACETYLGLUCOSAMINYL)-L-ASPARAGINASE"/>
    <property type="match status" value="1"/>
</dbReference>
<name>A0A1W6JY86_9CREN</name>
<dbReference type="CDD" id="cd14950">
    <property type="entry name" value="Asparaginase_2_like_2"/>
    <property type="match status" value="1"/>
</dbReference>
<dbReference type="KEGG" id="aman:B6F84_03350"/>
<feature type="active site" description="Nucleophile" evidence="8">
    <location>
        <position position="137"/>
    </location>
</feature>
<organism evidence="11 12">
    <name type="scientific">Acidianus manzaensis</name>
    <dbReference type="NCBI Taxonomy" id="282676"/>
    <lineage>
        <taxon>Archaea</taxon>
        <taxon>Thermoproteota</taxon>
        <taxon>Thermoprotei</taxon>
        <taxon>Sulfolobales</taxon>
        <taxon>Sulfolobaceae</taxon>
        <taxon>Acidianus</taxon>
    </lineage>
</organism>
<dbReference type="Gene3D" id="3.60.20.30">
    <property type="entry name" value="(Glycosyl)asparaginase"/>
    <property type="match status" value="1"/>
</dbReference>
<sequence length="271" mass="28816">MRYQKPVLLIHGGAGNWKERDADKALKEISNALDAGYKEFKSGSSIEAVVEAISYMEDSGVFDAGKGSVKNTKGEIEMDAGIMLGNKFLVGAVASVRVRNPIRLALQVMKDGRHVLLVGKEAEDDFPTFKPLIESDTVGAVALDNDNNLVAGTSTGGISGKLPGRVGDSPIPGAGYYATPRIAVSSTGIGEIILKMLPAKEVDILVSMGFSICDAIRSSINKVTNIFGKNNIGMIGIDYNGYASAYFNTVGMARGVKSNDQKKIFVFEGEI</sequence>
<evidence type="ECO:0000256" key="4">
    <source>
        <dbReference type="ARBA" id="ARBA00022813"/>
    </source>
</evidence>
<dbReference type="FunFam" id="3.60.20.30:FF:000001">
    <property type="entry name" value="Isoaspartyl peptidase/L-asparaginase"/>
    <property type="match status" value="1"/>
</dbReference>
<proteinExistence type="predicted"/>
<feature type="site" description="Cleavage; by autolysis" evidence="10">
    <location>
        <begin position="136"/>
        <end position="137"/>
    </location>
</feature>
<evidence type="ECO:0000313" key="12">
    <source>
        <dbReference type="Proteomes" id="UP000193404"/>
    </source>
</evidence>
<dbReference type="GO" id="GO:0006508">
    <property type="term" value="P:proteolysis"/>
    <property type="evidence" value="ECO:0007669"/>
    <property type="project" value="UniProtKB-KW"/>
</dbReference>
<dbReference type="AlphaFoldDB" id="A0A1W6JY86"/>
<evidence type="ECO:0000256" key="1">
    <source>
        <dbReference type="ARBA" id="ARBA00012920"/>
    </source>
</evidence>
<dbReference type="InterPro" id="IPR000246">
    <property type="entry name" value="Peptidase_T2"/>
</dbReference>
<dbReference type="GO" id="GO:0005737">
    <property type="term" value="C:cytoplasm"/>
    <property type="evidence" value="ECO:0007669"/>
    <property type="project" value="TreeGrafter"/>
</dbReference>
<reference evidence="11 12" key="1">
    <citation type="submission" date="2017-03" db="EMBL/GenBank/DDBJ databases">
        <title>Sulfur activation and transportation mechanism of thermophilic Archaea Acidianus manzaensis YN-25.</title>
        <authorList>
            <person name="Ma Y."/>
            <person name="Yang Y."/>
            <person name="Xia J."/>
        </authorList>
    </citation>
    <scope>NUCLEOTIDE SEQUENCE [LARGE SCALE GENOMIC DNA]</scope>
    <source>
        <strain evidence="11 12">YN-25</strain>
    </source>
</reference>
<dbReference type="STRING" id="282676.B6F84_03350"/>
<dbReference type="GO" id="GO:0008233">
    <property type="term" value="F:peptidase activity"/>
    <property type="evidence" value="ECO:0007669"/>
    <property type="project" value="UniProtKB-KW"/>
</dbReference>
<evidence type="ECO:0000313" key="11">
    <source>
        <dbReference type="EMBL" id="ARM75164.1"/>
    </source>
</evidence>
<dbReference type="GeneID" id="41589924"/>
<evidence type="ECO:0000256" key="5">
    <source>
        <dbReference type="ARBA" id="ARBA00030414"/>
    </source>
</evidence>
<dbReference type="RefSeq" id="WP_148690922.1">
    <property type="nucleotide sequence ID" value="NZ_CP020477.1"/>
</dbReference>
<dbReference type="GO" id="GO:0004067">
    <property type="term" value="F:asparaginase activity"/>
    <property type="evidence" value="ECO:0007669"/>
    <property type="project" value="UniProtKB-EC"/>
</dbReference>
<keyword evidence="3" id="KW-0378">Hydrolase</keyword>
<keyword evidence="12" id="KW-1185">Reference proteome</keyword>
<keyword evidence="2" id="KW-0645">Protease</keyword>
<comment type="catalytic activity">
    <reaction evidence="7">
        <text>L-asparagine + H2O = L-aspartate + NH4(+)</text>
        <dbReference type="Rhea" id="RHEA:21016"/>
        <dbReference type="ChEBI" id="CHEBI:15377"/>
        <dbReference type="ChEBI" id="CHEBI:28938"/>
        <dbReference type="ChEBI" id="CHEBI:29991"/>
        <dbReference type="ChEBI" id="CHEBI:58048"/>
        <dbReference type="EC" id="3.5.1.1"/>
    </reaction>
</comment>
<evidence type="ECO:0000256" key="7">
    <source>
        <dbReference type="ARBA" id="ARBA00049366"/>
    </source>
</evidence>
<accession>A0A1W6JY86</accession>
<dbReference type="Pfam" id="PF01112">
    <property type="entry name" value="Asparaginase_2"/>
    <property type="match status" value="2"/>
</dbReference>
<protein>
    <recommendedName>
        <fullName evidence="6">Plant-type L-asparaginase</fullName>
        <ecNumber evidence="1">3.5.1.1</ecNumber>
    </recommendedName>
    <alternativeName>
        <fullName evidence="5">L-asparagine amidohydrolase</fullName>
    </alternativeName>
</protein>
<dbReference type="EMBL" id="CP020477">
    <property type="protein sequence ID" value="ARM75164.1"/>
    <property type="molecule type" value="Genomic_DNA"/>
</dbReference>
<feature type="binding site" evidence="9">
    <location>
        <begin position="165"/>
        <end position="168"/>
    </location>
    <ligand>
        <name>substrate</name>
    </ligand>
</feature>
<dbReference type="SUPFAM" id="SSF56235">
    <property type="entry name" value="N-terminal nucleophile aminohydrolases (Ntn hydrolases)"/>
    <property type="match status" value="1"/>
</dbReference>
<evidence type="ECO:0000256" key="9">
    <source>
        <dbReference type="PIRSR" id="PIRSR600246-2"/>
    </source>
</evidence>
<dbReference type="Proteomes" id="UP000193404">
    <property type="component" value="Chromosome"/>
</dbReference>